<keyword evidence="2" id="KW-1185">Reference proteome</keyword>
<evidence type="ECO:0008006" key="3">
    <source>
        <dbReference type="Google" id="ProtNLM"/>
    </source>
</evidence>
<protein>
    <recommendedName>
        <fullName evidence="3">TIR domain-containing protein</fullName>
    </recommendedName>
</protein>
<reference evidence="2" key="1">
    <citation type="submission" date="2017-02" db="EMBL/GenBank/DDBJ databases">
        <authorList>
            <person name="Dridi B."/>
        </authorList>
    </citation>
    <scope>NUCLEOTIDE SEQUENCE [LARGE SCALE GENOMIC DNA]</scope>
    <source>
        <strain evidence="2">bH819</strain>
    </source>
</reference>
<proteinExistence type="predicted"/>
<dbReference type="AlphaFoldDB" id="A0A1X6WLD9"/>
<sequence length="270" mass="32673">MDDAEKMTRLFLFDFMNRRNVNNETLAKLYQINYQLLVGIEEVFSDNLFIYPKYEDSEIIFTFEKSLTKVKEEYKDFDFSNLEKNYSKMRGEEIKISNKYFFNKLLKIIISWSNIQFNKLQININDGLSETNEPKRGMTQIFLSYSYDDYLYTYALFQYFYSNNLYLYMDWMHNNKINDGRYLKSLLRTELDNSEQLLFLPSLNRDLRTQGYQGVRPWCAWELGCFYSHREKYIIQVYNEDRVNNNNLLLSSLERMIGIDESSNRIIGRW</sequence>
<accession>A0A1X6WLD9</accession>
<dbReference type="EMBL" id="FWFD01000007">
    <property type="protein sequence ID" value="SLM85153.1"/>
    <property type="molecule type" value="Genomic_DNA"/>
</dbReference>
<dbReference type="OrthoDB" id="3036086at2"/>
<gene>
    <name evidence="1" type="ORF">FM121_03580</name>
</gene>
<organism evidence="1 2">
    <name type="scientific">Vagococcus fluvialis bH819</name>
    <dbReference type="NCBI Taxonomy" id="1255619"/>
    <lineage>
        <taxon>Bacteria</taxon>
        <taxon>Bacillati</taxon>
        <taxon>Bacillota</taxon>
        <taxon>Bacilli</taxon>
        <taxon>Lactobacillales</taxon>
        <taxon>Enterococcaceae</taxon>
        <taxon>Vagococcus</taxon>
    </lineage>
</organism>
<evidence type="ECO:0000313" key="2">
    <source>
        <dbReference type="Proteomes" id="UP000195918"/>
    </source>
</evidence>
<evidence type="ECO:0000313" key="1">
    <source>
        <dbReference type="EMBL" id="SLM85153.1"/>
    </source>
</evidence>
<name>A0A1X6WLD9_9ENTE</name>
<dbReference type="RefSeq" id="WP_086950790.1">
    <property type="nucleotide sequence ID" value="NZ_FWFD01000007.1"/>
</dbReference>
<dbReference type="Proteomes" id="UP000195918">
    <property type="component" value="Unassembled WGS sequence"/>
</dbReference>